<sequence>MFYSNDSIEKILRKIVFAIENGLEDAGCSCNDYRSAKKIENSTHFFYSDAINSKILDLCVDGLSAVRFKRISWNLLVVIDEINKRTYNVMTKETFENAKKKLASRNTPYYLQSICHVENGNFNPCFEQMTLEGLDNGEKFFTNDKLANDYYKIFGNKIDSSEYSHYTIVYSHERESITELELLKLDENLETIEHQDISEYITPQLPLYEAPYSENQNKAETKNNLRLKPGVKPQLKNNDNENNNEKRQS</sequence>
<proteinExistence type="predicted"/>
<dbReference type="RefSeq" id="WP_046922518.1">
    <property type="nucleotide sequence ID" value="NZ_AYYL01000056.1"/>
</dbReference>
<gene>
    <name evidence="2" type="ORF">SAMN02910432_01979</name>
</gene>
<evidence type="ECO:0000313" key="2">
    <source>
        <dbReference type="EMBL" id="SFG59633.1"/>
    </source>
</evidence>
<accession>A0A1I2T3S4</accession>
<evidence type="ECO:0000313" key="3">
    <source>
        <dbReference type="Proteomes" id="UP000182635"/>
    </source>
</evidence>
<dbReference type="EMBL" id="FOPI01000047">
    <property type="protein sequence ID" value="SFG59633.1"/>
    <property type="molecule type" value="Genomic_DNA"/>
</dbReference>
<feature type="region of interest" description="Disordered" evidence="1">
    <location>
        <begin position="213"/>
        <end position="249"/>
    </location>
</feature>
<dbReference type="Pfam" id="PF19448">
    <property type="entry name" value="DUF5986"/>
    <property type="match status" value="1"/>
</dbReference>
<dbReference type="Proteomes" id="UP000182635">
    <property type="component" value="Unassembled WGS sequence"/>
</dbReference>
<evidence type="ECO:0000256" key="1">
    <source>
        <dbReference type="SAM" id="MobiDB-lite"/>
    </source>
</evidence>
<dbReference type="InterPro" id="IPR046028">
    <property type="entry name" value="DUF5986"/>
</dbReference>
<dbReference type="AlphaFoldDB" id="A0A1I2T3S4"/>
<protein>
    <submittedName>
        <fullName evidence="2">Uncharacterized protein</fullName>
    </submittedName>
</protein>
<name>A0A1I2T3S4_9LACO</name>
<reference evidence="3" key="1">
    <citation type="submission" date="2016-10" db="EMBL/GenBank/DDBJ databases">
        <authorList>
            <person name="Varghese N."/>
            <person name="Submissions S."/>
        </authorList>
    </citation>
    <scope>NUCLEOTIDE SEQUENCE [LARGE SCALE GENOMIC DNA]</scope>
    <source>
        <strain evidence="3">DSM 20403</strain>
    </source>
</reference>
<organism evidence="2 3">
    <name type="scientific">Ligilactobacillus ruminis DSM 20403 = NBRC 102161</name>
    <dbReference type="NCBI Taxonomy" id="1423798"/>
    <lineage>
        <taxon>Bacteria</taxon>
        <taxon>Bacillati</taxon>
        <taxon>Bacillota</taxon>
        <taxon>Bacilli</taxon>
        <taxon>Lactobacillales</taxon>
        <taxon>Lactobacillaceae</taxon>
        <taxon>Ligilactobacillus</taxon>
    </lineage>
</organism>